<reference evidence="7 8" key="1">
    <citation type="submission" date="2020-03" db="EMBL/GenBank/DDBJ databases">
        <title>Two novel Motilibacter sp.</title>
        <authorList>
            <person name="Liu S."/>
        </authorList>
    </citation>
    <scope>NUCLEOTIDE SEQUENCE [LARGE SCALE GENOMIC DNA]</scope>
    <source>
        <strain evidence="7 8">E257</strain>
    </source>
</reference>
<dbReference type="GO" id="GO:0016301">
    <property type="term" value="F:kinase activity"/>
    <property type="evidence" value="ECO:0007669"/>
    <property type="project" value="UniProtKB-KW"/>
</dbReference>
<protein>
    <submittedName>
        <fullName evidence="7">Carbohydrate kinase</fullName>
    </submittedName>
</protein>
<evidence type="ECO:0000256" key="3">
    <source>
        <dbReference type="ARBA" id="ARBA00022741"/>
    </source>
</evidence>
<evidence type="ECO:0000256" key="2">
    <source>
        <dbReference type="ARBA" id="ARBA00022679"/>
    </source>
</evidence>
<dbReference type="PANTHER" id="PTHR43085:SF1">
    <property type="entry name" value="PSEUDOURIDINE KINASE-RELATED"/>
    <property type="match status" value="1"/>
</dbReference>
<keyword evidence="3" id="KW-0547">Nucleotide-binding</keyword>
<dbReference type="InterPro" id="IPR011611">
    <property type="entry name" value="PfkB_dom"/>
</dbReference>
<dbReference type="PROSITE" id="PS00583">
    <property type="entry name" value="PFKB_KINASES_1"/>
    <property type="match status" value="1"/>
</dbReference>
<dbReference type="EMBL" id="JAANNP010000057">
    <property type="protein sequence ID" value="NHC15810.1"/>
    <property type="molecule type" value="Genomic_DNA"/>
</dbReference>
<keyword evidence="5" id="KW-0067">ATP-binding</keyword>
<sequence length="306" mass="32201">MITVVGEALIDIVRREGQEPTEHPGGSPFNVAVGLARLGAQVGLVTRVGKDDRGRVLVEHLRGNGVHLLGDAEGLARTSTAQATLDAEGVATYEFDLVWDLPELPLPAGTSCLHTGSLALTIEPGASTVLTALPDIRRDVLVSYDPNPRPALVPDHAAAVRRVEETVALAHVVKVSEEDVEFLYPGSDYRDVVAKWLRGTGTDLVVVTRGGDGAYGATRGARLDLPGIPTDVVDTVGAGDAFMSGLLDALRRGGLLAVSRLQALRGLTQDQLHGLLHEAAVVGSLTCRRAGADQPTRAEVDAFLRG</sequence>
<comment type="similarity">
    <text evidence="1">Belongs to the carbohydrate kinase PfkB family.</text>
</comment>
<dbReference type="CDD" id="cd01167">
    <property type="entry name" value="bac_FRK"/>
    <property type="match status" value="1"/>
</dbReference>
<feature type="domain" description="Carbohydrate kinase PfkB" evidence="6">
    <location>
        <begin position="2"/>
        <end position="293"/>
    </location>
</feature>
<evidence type="ECO:0000313" key="7">
    <source>
        <dbReference type="EMBL" id="NHC15810.1"/>
    </source>
</evidence>
<evidence type="ECO:0000256" key="1">
    <source>
        <dbReference type="ARBA" id="ARBA00010688"/>
    </source>
</evidence>
<dbReference type="Proteomes" id="UP000800981">
    <property type="component" value="Unassembled WGS sequence"/>
</dbReference>
<organism evidence="7 8">
    <name type="scientific">Motilibacter deserti</name>
    <dbReference type="NCBI Taxonomy" id="2714956"/>
    <lineage>
        <taxon>Bacteria</taxon>
        <taxon>Bacillati</taxon>
        <taxon>Actinomycetota</taxon>
        <taxon>Actinomycetes</taxon>
        <taxon>Motilibacterales</taxon>
        <taxon>Motilibacteraceae</taxon>
        <taxon>Motilibacter</taxon>
    </lineage>
</organism>
<evidence type="ECO:0000313" key="8">
    <source>
        <dbReference type="Proteomes" id="UP000800981"/>
    </source>
</evidence>
<dbReference type="PANTHER" id="PTHR43085">
    <property type="entry name" value="HEXOKINASE FAMILY MEMBER"/>
    <property type="match status" value="1"/>
</dbReference>
<name>A0ABX0H1I2_9ACTN</name>
<evidence type="ECO:0000256" key="5">
    <source>
        <dbReference type="ARBA" id="ARBA00022840"/>
    </source>
</evidence>
<evidence type="ECO:0000256" key="4">
    <source>
        <dbReference type="ARBA" id="ARBA00022777"/>
    </source>
</evidence>
<dbReference type="PROSITE" id="PS00584">
    <property type="entry name" value="PFKB_KINASES_2"/>
    <property type="match status" value="1"/>
</dbReference>
<dbReference type="InterPro" id="IPR029056">
    <property type="entry name" value="Ribokinase-like"/>
</dbReference>
<dbReference type="Pfam" id="PF00294">
    <property type="entry name" value="PfkB"/>
    <property type="match status" value="1"/>
</dbReference>
<keyword evidence="2" id="KW-0808">Transferase</keyword>
<dbReference type="InterPro" id="IPR050306">
    <property type="entry name" value="PfkB_Carbo_kinase"/>
</dbReference>
<keyword evidence="8" id="KW-1185">Reference proteome</keyword>
<accession>A0ABX0H1I2</accession>
<keyword evidence="4 7" id="KW-0418">Kinase</keyword>
<gene>
    <name evidence="7" type="ORF">G9H71_18675</name>
</gene>
<dbReference type="Gene3D" id="3.40.1190.20">
    <property type="match status" value="1"/>
</dbReference>
<proteinExistence type="inferred from homology"/>
<evidence type="ECO:0000259" key="6">
    <source>
        <dbReference type="Pfam" id="PF00294"/>
    </source>
</evidence>
<dbReference type="RefSeq" id="WP_166284298.1">
    <property type="nucleotide sequence ID" value="NZ_JAANNP010000057.1"/>
</dbReference>
<comment type="caution">
    <text evidence="7">The sequence shown here is derived from an EMBL/GenBank/DDBJ whole genome shotgun (WGS) entry which is preliminary data.</text>
</comment>
<dbReference type="InterPro" id="IPR002173">
    <property type="entry name" value="Carboh/pur_kinase_PfkB_CS"/>
</dbReference>
<dbReference type="SUPFAM" id="SSF53613">
    <property type="entry name" value="Ribokinase-like"/>
    <property type="match status" value="1"/>
</dbReference>